<name>A0A9X0DLH6_9HELO</name>
<dbReference type="InterPro" id="IPR023213">
    <property type="entry name" value="CAT-like_dom_sf"/>
</dbReference>
<dbReference type="SUPFAM" id="SSF52777">
    <property type="entry name" value="CoA-dependent acyltransferases"/>
    <property type="match status" value="1"/>
</dbReference>
<proteinExistence type="predicted"/>
<sequence length="148" mass="16846">MSKVFHAWKSCATVNEILRTCFCQINDDILQVVLNNDSFDIPWAEHVFTKSSRHFTPAKMQEAIYLDIMQNIENTPPIRLNVFTEGASKSILLISMHHALYDAESLTVLMQDILMRYQGIPTPERPSAGALVEYVASQDELAAKNFWV</sequence>
<dbReference type="OrthoDB" id="416786at2759"/>
<dbReference type="InterPro" id="IPR001242">
    <property type="entry name" value="Condensation_dom"/>
</dbReference>
<dbReference type="AlphaFoldDB" id="A0A9X0DLH6"/>
<dbReference type="EMBL" id="JAPEIS010000004">
    <property type="protein sequence ID" value="KAJ8067444.1"/>
    <property type="molecule type" value="Genomic_DNA"/>
</dbReference>
<dbReference type="PANTHER" id="PTHR45527">
    <property type="entry name" value="NONRIBOSOMAL PEPTIDE SYNTHETASE"/>
    <property type="match status" value="1"/>
</dbReference>
<dbReference type="GO" id="GO:0044550">
    <property type="term" value="P:secondary metabolite biosynthetic process"/>
    <property type="evidence" value="ECO:0007669"/>
    <property type="project" value="TreeGrafter"/>
</dbReference>
<reference evidence="2" key="1">
    <citation type="submission" date="2022-11" db="EMBL/GenBank/DDBJ databases">
        <title>Genome Resource of Sclerotinia nivalis Strain SnTB1, a Plant Pathogen Isolated from American Ginseng.</title>
        <authorList>
            <person name="Fan S."/>
        </authorList>
    </citation>
    <scope>NUCLEOTIDE SEQUENCE</scope>
    <source>
        <strain evidence="2">SnTB1</strain>
    </source>
</reference>
<evidence type="ECO:0000259" key="1">
    <source>
        <dbReference type="Pfam" id="PF00668"/>
    </source>
</evidence>
<organism evidence="2 3">
    <name type="scientific">Sclerotinia nivalis</name>
    <dbReference type="NCBI Taxonomy" id="352851"/>
    <lineage>
        <taxon>Eukaryota</taxon>
        <taxon>Fungi</taxon>
        <taxon>Dikarya</taxon>
        <taxon>Ascomycota</taxon>
        <taxon>Pezizomycotina</taxon>
        <taxon>Leotiomycetes</taxon>
        <taxon>Helotiales</taxon>
        <taxon>Sclerotiniaceae</taxon>
        <taxon>Sclerotinia</taxon>
    </lineage>
</organism>
<dbReference type="PANTHER" id="PTHR45527:SF1">
    <property type="entry name" value="FATTY ACID SYNTHASE"/>
    <property type="match status" value="1"/>
</dbReference>
<dbReference type="Gene3D" id="3.30.559.10">
    <property type="entry name" value="Chloramphenicol acetyltransferase-like domain"/>
    <property type="match status" value="1"/>
</dbReference>
<dbReference type="GO" id="GO:0005737">
    <property type="term" value="C:cytoplasm"/>
    <property type="evidence" value="ECO:0007669"/>
    <property type="project" value="TreeGrafter"/>
</dbReference>
<evidence type="ECO:0000313" key="3">
    <source>
        <dbReference type="Proteomes" id="UP001152300"/>
    </source>
</evidence>
<dbReference type="Pfam" id="PF00668">
    <property type="entry name" value="Condensation"/>
    <property type="match status" value="1"/>
</dbReference>
<dbReference type="GO" id="GO:0031177">
    <property type="term" value="F:phosphopantetheine binding"/>
    <property type="evidence" value="ECO:0007669"/>
    <property type="project" value="TreeGrafter"/>
</dbReference>
<dbReference type="Proteomes" id="UP001152300">
    <property type="component" value="Unassembled WGS sequence"/>
</dbReference>
<gene>
    <name evidence="2" type="ORF">OCU04_004790</name>
</gene>
<evidence type="ECO:0000313" key="2">
    <source>
        <dbReference type="EMBL" id="KAJ8067444.1"/>
    </source>
</evidence>
<accession>A0A9X0DLH6</accession>
<feature type="domain" description="Condensation" evidence="1">
    <location>
        <begin position="6"/>
        <end position="144"/>
    </location>
</feature>
<dbReference type="GO" id="GO:0003824">
    <property type="term" value="F:catalytic activity"/>
    <property type="evidence" value="ECO:0007669"/>
    <property type="project" value="InterPro"/>
</dbReference>
<protein>
    <recommendedName>
        <fullName evidence="1">Condensation domain-containing protein</fullName>
    </recommendedName>
</protein>
<dbReference type="GO" id="GO:0043041">
    <property type="term" value="P:amino acid activation for nonribosomal peptide biosynthetic process"/>
    <property type="evidence" value="ECO:0007669"/>
    <property type="project" value="TreeGrafter"/>
</dbReference>
<keyword evidence="3" id="KW-1185">Reference proteome</keyword>
<comment type="caution">
    <text evidence="2">The sequence shown here is derived from an EMBL/GenBank/DDBJ whole genome shotgun (WGS) entry which is preliminary data.</text>
</comment>